<accession>A0A507D1K1</accession>
<dbReference type="PROSITE" id="PS50053">
    <property type="entry name" value="UBIQUITIN_2"/>
    <property type="match status" value="1"/>
</dbReference>
<keyword evidence="5" id="KW-1185">Reference proteome</keyword>
<evidence type="ECO:0000313" key="3">
    <source>
        <dbReference type="EMBL" id="TPX40004.1"/>
    </source>
</evidence>
<dbReference type="EMBL" id="QEAN01000329">
    <property type="protein sequence ID" value="TPX40004.1"/>
    <property type="molecule type" value="Genomic_DNA"/>
</dbReference>
<dbReference type="Proteomes" id="UP000320475">
    <property type="component" value="Unassembled WGS sequence"/>
</dbReference>
<dbReference type="SUPFAM" id="SSF54236">
    <property type="entry name" value="Ubiquitin-like"/>
    <property type="match status" value="1"/>
</dbReference>
<dbReference type="Gene3D" id="3.10.20.90">
    <property type="entry name" value="Phosphatidylinositol 3-kinase Catalytic Subunit, Chain A, domain 1"/>
    <property type="match status" value="1"/>
</dbReference>
<evidence type="ECO:0000313" key="5">
    <source>
        <dbReference type="Proteomes" id="UP000317494"/>
    </source>
</evidence>
<dbReference type="InterPro" id="IPR029071">
    <property type="entry name" value="Ubiquitin-like_domsf"/>
</dbReference>
<dbReference type="VEuPathDB" id="FungiDB:SeMB42_g06167"/>
<dbReference type="InterPro" id="IPR039540">
    <property type="entry name" value="UBL3-like_ubiquitin_dom"/>
</dbReference>
<name>A0A507D1K1_9FUNG</name>
<feature type="region of interest" description="Disordered" evidence="1">
    <location>
        <begin position="1"/>
        <end position="44"/>
    </location>
</feature>
<evidence type="ECO:0000256" key="1">
    <source>
        <dbReference type="SAM" id="MobiDB-lite"/>
    </source>
</evidence>
<feature type="domain" description="Ubiquitin-like" evidence="2">
    <location>
        <begin position="44"/>
        <end position="127"/>
    </location>
</feature>
<comment type="caution">
    <text evidence="4">The sequence shown here is derived from an EMBL/GenBank/DDBJ whole genome shotgun (WGS) entry which is preliminary data.</text>
</comment>
<organism evidence="4 6">
    <name type="scientific">Synchytrium endobioticum</name>
    <dbReference type="NCBI Taxonomy" id="286115"/>
    <lineage>
        <taxon>Eukaryota</taxon>
        <taxon>Fungi</taxon>
        <taxon>Fungi incertae sedis</taxon>
        <taxon>Chytridiomycota</taxon>
        <taxon>Chytridiomycota incertae sedis</taxon>
        <taxon>Chytridiomycetes</taxon>
        <taxon>Synchytriales</taxon>
        <taxon>Synchytriaceae</taxon>
        <taxon>Synchytrium</taxon>
    </lineage>
</organism>
<dbReference type="PANTHER" id="PTHR13169">
    <property type="entry name" value="UBIQUITIN-LIKE PROTEIN 3 HCG-1 PROTEIN"/>
    <property type="match status" value="1"/>
</dbReference>
<dbReference type="OrthoDB" id="1043111at2759"/>
<dbReference type="EMBL" id="QEAM01000146">
    <property type="protein sequence ID" value="TPX45294.1"/>
    <property type="molecule type" value="Genomic_DNA"/>
</dbReference>
<evidence type="ECO:0000313" key="6">
    <source>
        <dbReference type="Proteomes" id="UP000320475"/>
    </source>
</evidence>
<dbReference type="Pfam" id="PF13881">
    <property type="entry name" value="Rad60-SLD_2"/>
    <property type="match status" value="1"/>
</dbReference>
<evidence type="ECO:0000313" key="4">
    <source>
        <dbReference type="EMBL" id="TPX45294.1"/>
    </source>
</evidence>
<dbReference type="AlphaFoldDB" id="A0A507D1K1"/>
<feature type="compositionally biased region" description="Polar residues" evidence="1">
    <location>
        <begin position="22"/>
        <end position="44"/>
    </location>
</feature>
<protein>
    <recommendedName>
        <fullName evidence="2">Ubiquitin-like domain-containing protein</fullName>
    </recommendedName>
</protein>
<dbReference type="Proteomes" id="UP000317494">
    <property type="component" value="Unassembled WGS sequence"/>
</dbReference>
<evidence type="ECO:0000259" key="2">
    <source>
        <dbReference type="PROSITE" id="PS50053"/>
    </source>
</evidence>
<dbReference type="InterPro" id="IPR040015">
    <property type="entry name" value="UBL3-like"/>
</dbReference>
<dbReference type="PANTHER" id="PTHR13169:SF0">
    <property type="entry name" value="UBIQUITIN-LIKE PROTEIN 3"/>
    <property type="match status" value="1"/>
</dbReference>
<gene>
    <name evidence="4" type="ORF">SeLEV6574_g03960</name>
    <name evidence="3" type="ORF">SeMB42_g06167</name>
</gene>
<dbReference type="InterPro" id="IPR000626">
    <property type="entry name" value="Ubiquitin-like_dom"/>
</dbReference>
<proteinExistence type="predicted"/>
<reference evidence="5 6" key="1">
    <citation type="journal article" date="2019" name="Sci. Rep.">
        <title>Comparative genomics of chytrid fungi reveal insights into the obligate biotrophic and pathogenic lifestyle of Synchytrium endobioticum.</title>
        <authorList>
            <person name="van de Vossenberg B.T.L.H."/>
            <person name="Warris S."/>
            <person name="Nguyen H.D.T."/>
            <person name="van Gent-Pelzer M.P.E."/>
            <person name="Joly D.L."/>
            <person name="van de Geest H.C."/>
            <person name="Bonants P.J.M."/>
            <person name="Smith D.S."/>
            <person name="Levesque C.A."/>
            <person name="van der Lee T.A.J."/>
        </authorList>
    </citation>
    <scope>NUCLEOTIDE SEQUENCE [LARGE SCALE GENOMIC DNA]</scope>
    <source>
        <strain evidence="4 6">LEV6574</strain>
        <strain evidence="3 5">MB42</strain>
    </source>
</reference>
<sequence length="151" mass="16630">MSAVLSPQPTEEVISSEAAPLNTPTSSTQPEQHQPASNANSNQVGLRLLLVSGKKHDVLADPTETVDAVRRRVYENWPKDWSEETPESSSQLRLLLRGKFLELNSTMEGNKIPTGQTTTVHLIIKAGSSTDNTAEKSKRLEETTRCRCSLM</sequence>